<evidence type="ECO:0000256" key="1">
    <source>
        <dbReference type="SAM" id="Phobius"/>
    </source>
</evidence>
<dbReference type="eggNOG" id="COG3182">
    <property type="taxonomic scope" value="Bacteria"/>
</dbReference>
<keyword evidence="1" id="KW-0472">Membrane</keyword>
<organism evidence="2 3">
    <name type="scientific">Glaciecola nitratireducens (strain JCM 12485 / KCTC 12276 / FR1064)</name>
    <dbReference type="NCBI Taxonomy" id="1085623"/>
    <lineage>
        <taxon>Bacteria</taxon>
        <taxon>Pseudomonadati</taxon>
        <taxon>Pseudomonadota</taxon>
        <taxon>Gammaproteobacteria</taxon>
        <taxon>Alteromonadales</taxon>
        <taxon>Alteromonadaceae</taxon>
        <taxon>Brumicola</taxon>
    </lineage>
</organism>
<keyword evidence="1" id="KW-1133">Transmembrane helix</keyword>
<evidence type="ECO:0008006" key="4">
    <source>
        <dbReference type="Google" id="ProtNLM"/>
    </source>
</evidence>
<reference evidence="2 3" key="1">
    <citation type="journal article" date="2011" name="J. Bacteriol.">
        <title>Complete genome sequence of seawater bacterium Glaciecola nitratireducens FR1064T.</title>
        <authorList>
            <person name="Bian F."/>
            <person name="Qin Q.L."/>
            <person name="Xie B.B."/>
            <person name="Shu Y.L."/>
            <person name="Zhang X.Y."/>
            <person name="Yu Y."/>
            <person name="Chen B."/>
            <person name="Chen X.L."/>
            <person name="Zhou B.C."/>
            <person name="Zhang Y.Z."/>
        </authorList>
    </citation>
    <scope>NUCLEOTIDE SEQUENCE [LARGE SCALE GENOMIC DNA]</scope>
    <source>
        <strain evidence="3">JCM 12485 / KCTC 12276 / FR1064</strain>
    </source>
</reference>
<dbReference type="HOGENOM" id="CLU_066006_0_0_6"/>
<name>G4QNM0_GLANF</name>
<dbReference type="KEGG" id="gni:GNIT_3484"/>
<evidence type="ECO:0000313" key="3">
    <source>
        <dbReference type="Proteomes" id="UP000009282"/>
    </source>
</evidence>
<dbReference type="EMBL" id="CP003060">
    <property type="protein sequence ID" value="AEP31578.1"/>
    <property type="molecule type" value="Genomic_DNA"/>
</dbReference>
<protein>
    <recommendedName>
        <fullName evidence="4">PepSY-associated TM helix</fullName>
    </recommendedName>
</protein>
<proteinExistence type="predicted"/>
<dbReference type="STRING" id="1085623.GNIT_3484"/>
<feature type="transmembrane region" description="Helical" evidence="1">
    <location>
        <begin position="190"/>
        <end position="212"/>
    </location>
</feature>
<dbReference type="Proteomes" id="UP000009282">
    <property type="component" value="Chromosome"/>
</dbReference>
<sequence>MVLIDIHSIHGEDLLSAKQPVLVYADDTRQNEHNSSGQKASQETRRSISVDINEVVLLYPDAKNITLGWLGITPVYRFTDNGQMILDASTGTLIDSISESLALELAIGSLKESKEVKQIELITENPPSEIAFRPLPLWRIDFFGVNSPTLYVSSTNGEIVTVRKNTWRIFDLLWRLHIMDYYEGEDINNLLLNVFSVSGFLAALSGLVLLWFRLFKNKLEGATS</sequence>
<accession>G4QNM0</accession>
<keyword evidence="3" id="KW-1185">Reference proteome</keyword>
<gene>
    <name evidence="2" type="ordered locus">GNIT_3484</name>
</gene>
<keyword evidence="1" id="KW-0812">Transmembrane</keyword>
<evidence type="ECO:0000313" key="2">
    <source>
        <dbReference type="EMBL" id="AEP31578.1"/>
    </source>
</evidence>
<dbReference type="AlphaFoldDB" id="G4QNM0"/>